<gene>
    <name evidence="1" type="ORF">GCM10023333_13500</name>
</gene>
<accession>A0ABP9EJ07</accession>
<evidence type="ECO:0000313" key="2">
    <source>
        <dbReference type="Proteomes" id="UP001499988"/>
    </source>
</evidence>
<organism evidence="1 2">
    <name type="scientific">Ferrimonas pelagia</name>
    <dbReference type="NCBI Taxonomy" id="1177826"/>
    <lineage>
        <taxon>Bacteria</taxon>
        <taxon>Pseudomonadati</taxon>
        <taxon>Pseudomonadota</taxon>
        <taxon>Gammaproteobacteria</taxon>
        <taxon>Alteromonadales</taxon>
        <taxon>Ferrimonadaceae</taxon>
        <taxon>Ferrimonas</taxon>
    </lineage>
</organism>
<keyword evidence="2" id="KW-1185">Reference proteome</keyword>
<name>A0ABP9EJ07_9GAMM</name>
<protein>
    <submittedName>
        <fullName evidence="1">Uncharacterized protein</fullName>
    </submittedName>
</protein>
<proteinExistence type="predicted"/>
<dbReference type="EMBL" id="BAABJZ010000016">
    <property type="protein sequence ID" value="GAA4880559.1"/>
    <property type="molecule type" value="Genomic_DNA"/>
</dbReference>
<comment type="caution">
    <text evidence="1">The sequence shown here is derived from an EMBL/GenBank/DDBJ whole genome shotgun (WGS) entry which is preliminary data.</text>
</comment>
<dbReference type="Proteomes" id="UP001499988">
    <property type="component" value="Unassembled WGS sequence"/>
</dbReference>
<evidence type="ECO:0000313" key="1">
    <source>
        <dbReference type="EMBL" id="GAA4880559.1"/>
    </source>
</evidence>
<reference evidence="2" key="1">
    <citation type="journal article" date="2019" name="Int. J. Syst. Evol. Microbiol.">
        <title>The Global Catalogue of Microorganisms (GCM) 10K type strain sequencing project: providing services to taxonomists for standard genome sequencing and annotation.</title>
        <authorList>
            <consortium name="The Broad Institute Genomics Platform"/>
            <consortium name="The Broad Institute Genome Sequencing Center for Infectious Disease"/>
            <person name="Wu L."/>
            <person name="Ma J."/>
        </authorList>
    </citation>
    <scope>NUCLEOTIDE SEQUENCE [LARGE SCALE GENOMIC DNA]</scope>
    <source>
        <strain evidence="2">JCM 18401</strain>
    </source>
</reference>
<sequence length="227" mass="25286">MELVSIRADRPGINLQHVRVNDWGSVLLYVEVDDPFQMTSDDANENFPEFGQITIMRPVAAVRYNLTDGEKPSTGWRASLGYNGTLHRVVADHTLTPAIGYDYRIGDVALSSKIGIRYNYFGMSPEIQANGFKGIEYGVSARYSLVLGGRKIGLSGMFDYIENFDGFIEDVPPGVVPGTSKRLILNSTVPITNSIEFTFMYVYARGEVGLDNYQSGHHFVPGFKYTF</sequence>